<proteinExistence type="predicted"/>
<reference evidence="3" key="4">
    <citation type="submission" date="2025-05" db="UniProtKB">
        <authorList>
            <consortium name="EnsemblFungi"/>
        </authorList>
    </citation>
    <scope>IDENTIFICATION</scope>
    <source>
        <strain evidence="3">isolate 1-1 / race 1 (BBBD)</strain>
    </source>
</reference>
<dbReference type="EMBL" id="ADAS02000027">
    <property type="protein sequence ID" value="OAV95579.1"/>
    <property type="molecule type" value="Genomic_DNA"/>
</dbReference>
<name>A0A180GT68_PUCT1</name>
<feature type="chain" id="PRO_5008110265" evidence="1">
    <location>
        <begin position="20"/>
        <end position="241"/>
    </location>
</feature>
<keyword evidence="1" id="KW-0732">Signal</keyword>
<sequence length="241" mass="26985">MHIRQLITVLGLCLASASAMMITDPVDRALQQLVMLMTPTDAPLDESPHFAGVVEALKHQESANTNEMKHFLHESVHPIMNNSMDKLAYVSAGYKGYQQTVGEFKAMGHHPDLVAKKLRLYRSAIYSNMKGIFERNKTYFTPENIEHLQGHLLRVFNPKAGVYHSANKDATIEEIFQHHAENAFRIEPDGIKEMSNSKINKELKKISEGTDLQPILIELSNHAHTAPPSHLHSTGHPVVVA</sequence>
<evidence type="ECO:0000313" key="2">
    <source>
        <dbReference type="EMBL" id="OAV95579.1"/>
    </source>
</evidence>
<dbReference type="AlphaFoldDB" id="A0A180GT68"/>
<protein>
    <submittedName>
        <fullName evidence="2 3">Uncharacterized protein</fullName>
    </submittedName>
</protein>
<evidence type="ECO:0000313" key="4">
    <source>
        <dbReference type="Proteomes" id="UP000005240"/>
    </source>
</evidence>
<reference evidence="3 4" key="3">
    <citation type="journal article" date="2017" name="G3 (Bethesda)">
        <title>Comparative analysis highlights variable genome content of wheat rusts and divergence of the mating loci.</title>
        <authorList>
            <person name="Cuomo C.A."/>
            <person name="Bakkeren G."/>
            <person name="Khalil H.B."/>
            <person name="Panwar V."/>
            <person name="Joly D."/>
            <person name="Linning R."/>
            <person name="Sakthikumar S."/>
            <person name="Song X."/>
            <person name="Adiconis X."/>
            <person name="Fan L."/>
            <person name="Goldberg J.M."/>
            <person name="Levin J.Z."/>
            <person name="Young S."/>
            <person name="Zeng Q."/>
            <person name="Anikster Y."/>
            <person name="Bruce M."/>
            <person name="Wang M."/>
            <person name="Yin C."/>
            <person name="McCallum B."/>
            <person name="Szabo L.J."/>
            <person name="Hulbert S."/>
            <person name="Chen X."/>
            <person name="Fellers J.P."/>
        </authorList>
    </citation>
    <scope>NUCLEOTIDE SEQUENCE</scope>
    <source>
        <strain evidence="3">isolate 1-1 / race 1 (BBBD)</strain>
        <strain evidence="4">Isolate 1-1 / race 1 (BBBD)</strain>
    </source>
</reference>
<gene>
    <name evidence="2" type="ORF">PTTG_12701</name>
</gene>
<evidence type="ECO:0000313" key="3">
    <source>
        <dbReference type="EnsemblFungi" id="PTTG_12701-t43_1-p1"/>
    </source>
</evidence>
<keyword evidence="4" id="KW-1185">Reference proteome</keyword>
<reference evidence="2" key="1">
    <citation type="submission" date="2009-11" db="EMBL/GenBank/DDBJ databases">
        <authorList>
            <consortium name="The Broad Institute Genome Sequencing Platform"/>
            <person name="Ward D."/>
            <person name="Feldgarden M."/>
            <person name="Earl A."/>
            <person name="Young S.K."/>
            <person name="Zeng Q."/>
            <person name="Koehrsen M."/>
            <person name="Alvarado L."/>
            <person name="Berlin A."/>
            <person name="Bochicchio J."/>
            <person name="Borenstein D."/>
            <person name="Chapman S.B."/>
            <person name="Chen Z."/>
            <person name="Engels R."/>
            <person name="Freedman E."/>
            <person name="Gellesch M."/>
            <person name="Goldberg J."/>
            <person name="Griggs A."/>
            <person name="Gujja S."/>
            <person name="Heilman E."/>
            <person name="Heiman D."/>
            <person name="Hepburn T."/>
            <person name="Howarth C."/>
            <person name="Jen D."/>
            <person name="Larson L."/>
            <person name="Lewis B."/>
            <person name="Mehta T."/>
            <person name="Park D."/>
            <person name="Pearson M."/>
            <person name="Roberts A."/>
            <person name="Saif S."/>
            <person name="Shea T."/>
            <person name="Shenoy N."/>
            <person name="Sisk P."/>
            <person name="Stolte C."/>
            <person name="Sykes S."/>
            <person name="Thomson T."/>
            <person name="Walk T."/>
            <person name="White J."/>
            <person name="Yandava C."/>
            <person name="Izard J."/>
            <person name="Baranova O.V."/>
            <person name="Blanton J.M."/>
            <person name="Tanner A.C."/>
            <person name="Dewhirst F.E."/>
            <person name="Haas B."/>
            <person name="Nusbaum C."/>
            <person name="Birren B."/>
        </authorList>
    </citation>
    <scope>NUCLEOTIDE SEQUENCE [LARGE SCALE GENOMIC DNA]</scope>
    <source>
        <strain evidence="2">1-1 BBBD Race 1</strain>
    </source>
</reference>
<dbReference type="Proteomes" id="UP000005240">
    <property type="component" value="Unassembled WGS sequence"/>
</dbReference>
<organism evidence="2">
    <name type="scientific">Puccinia triticina (isolate 1-1 / race 1 (BBBD))</name>
    <name type="common">Brown leaf rust fungus</name>
    <dbReference type="NCBI Taxonomy" id="630390"/>
    <lineage>
        <taxon>Eukaryota</taxon>
        <taxon>Fungi</taxon>
        <taxon>Dikarya</taxon>
        <taxon>Basidiomycota</taxon>
        <taxon>Pucciniomycotina</taxon>
        <taxon>Pucciniomycetes</taxon>
        <taxon>Pucciniales</taxon>
        <taxon>Pucciniaceae</taxon>
        <taxon>Puccinia</taxon>
    </lineage>
</organism>
<dbReference type="EnsemblFungi" id="PTTG_12701-t43_1">
    <property type="protein sequence ID" value="PTTG_12701-t43_1-p1"/>
    <property type="gene ID" value="PTTG_12701"/>
</dbReference>
<dbReference type="OrthoDB" id="2499349at2759"/>
<accession>A0A180GT68</accession>
<reference evidence="2" key="2">
    <citation type="submission" date="2016-05" db="EMBL/GenBank/DDBJ databases">
        <title>Comparative analysis highlights variable genome content of wheat rusts and divergence of the mating loci.</title>
        <authorList>
            <person name="Cuomo C.A."/>
            <person name="Bakkeren G."/>
            <person name="Szabo L."/>
            <person name="Khalil H."/>
            <person name="Joly D."/>
            <person name="Goldberg J."/>
            <person name="Young S."/>
            <person name="Zeng Q."/>
            <person name="Fellers J."/>
        </authorList>
    </citation>
    <scope>NUCLEOTIDE SEQUENCE [LARGE SCALE GENOMIC DNA]</scope>
    <source>
        <strain evidence="2">1-1 BBBD Race 1</strain>
    </source>
</reference>
<evidence type="ECO:0000256" key="1">
    <source>
        <dbReference type="SAM" id="SignalP"/>
    </source>
</evidence>
<feature type="signal peptide" evidence="1">
    <location>
        <begin position="1"/>
        <end position="19"/>
    </location>
</feature>
<dbReference type="VEuPathDB" id="FungiDB:PTTG_12701"/>